<comment type="caution">
    <text evidence="1">The sequence shown here is derived from an EMBL/GenBank/DDBJ whole genome shotgun (WGS) entry which is preliminary data.</text>
</comment>
<dbReference type="Proteomes" id="UP000789396">
    <property type="component" value="Unassembled WGS sequence"/>
</dbReference>
<dbReference type="AlphaFoldDB" id="A0A9N9AIP2"/>
<sequence>MGSKHSNKDHETRNKAQQLQYRILCDKENLELIVDVVKSSSKQSCYVNEEVLSTYCALLDKEYETVDLDFHYINMMFFRMLSHCESSIFMKLSFMELLHRVLEHFKELTDTFNLNLNDSQIKFRDFAYKIVKDFAIRMEKHPLTYIE</sequence>
<proteinExistence type="predicted"/>
<organism evidence="1 2">
    <name type="scientific">Racocetra fulgida</name>
    <dbReference type="NCBI Taxonomy" id="60492"/>
    <lineage>
        <taxon>Eukaryota</taxon>
        <taxon>Fungi</taxon>
        <taxon>Fungi incertae sedis</taxon>
        <taxon>Mucoromycota</taxon>
        <taxon>Glomeromycotina</taxon>
        <taxon>Glomeromycetes</taxon>
        <taxon>Diversisporales</taxon>
        <taxon>Gigasporaceae</taxon>
        <taxon>Racocetra</taxon>
    </lineage>
</organism>
<keyword evidence="2" id="KW-1185">Reference proteome</keyword>
<name>A0A9N9AIP2_9GLOM</name>
<reference evidence="1" key="1">
    <citation type="submission" date="2021-06" db="EMBL/GenBank/DDBJ databases">
        <authorList>
            <person name="Kallberg Y."/>
            <person name="Tangrot J."/>
            <person name="Rosling A."/>
        </authorList>
    </citation>
    <scope>NUCLEOTIDE SEQUENCE</scope>
    <source>
        <strain evidence="1">IN212</strain>
    </source>
</reference>
<dbReference type="EMBL" id="CAJVPZ010003490">
    <property type="protein sequence ID" value="CAG8530994.1"/>
    <property type="molecule type" value="Genomic_DNA"/>
</dbReference>
<feature type="non-terminal residue" evidence="1">
    <location>
        <position position="147"/>
    </location>
</feature>
<evidence type="ECO:0000313" key="2">
    <source>
        <dbReference type="Proteomes" id="UP000789396"/>
    </source>
</evidence>
<accession>A0A9N9AIP2</accession>
<protein>
    <submittedName>
        <fullName evidence="1">4239_t:CDS:1</fullName>
    </submittedName>
</protein>
<dbReference type="OrthoDB" id="310853at2759"/>
<gene>
    <name evidence="1" type="ORF">RFULGI_LOCUS3793</name>
</gene>
<evidence type="ECO:0000313" key="1">
    <source>
        <dbReference type="EMBL" id="CAG8530994.1"/>
    </source>
</evidence>